<dbReference type="Proteomes" id="UP000285211">
    <property type="component" value="Unassembled WGS sequence"/>
</dbReference>
<evidence type="ECO:0000256" key="1">
    <source>
        <dbReference type="SAM" id="Phobius"/>
    </source>
</evidence>
<keyword evidence="1" id="KW-0472">Membrane</keyword>
<feature type="transmembrane region" description="Helical" evidence="1">
    <location>
        <begin position="7"/>
        <end position="23"/>
    </location>
</feature>
<comment type="caution">
    <text evidence="2">The sequence shown here is derived from an EMBL/GenBank/DDBJ whole genome shotgun (WGS) entry which is preliminary data.</text>
</comment>
<protein>
    <submittedName>
        <fullName evidence="2">Uncharacterized protein</fullName>
    </submittedName>
</protein>
<keyword evidence="1" id="KW-1133">Transmembrane helix</keyword>
<name>A0A3S2V1P8_9FLAO</name>
<organism evidence="2 3">
    <name type="scientific">Flavobacterium sufflavum</name>
    <dbReference type="NCBI Taxonomy" id="1921138"/>
    <lineage>
        <taxon>Bacteria</taxon>
        <taxon>Pseudomonadati</taxon>
        <taxon>Bacteroidota</taxon>
        <taxon>Flavobacteriia</taxon>
        <taxon>Flavobacteriales</taxon>
        <taxon>Flavobacteriaceae</taxon>
        <taxon>Flavobacterium</taxon>
    </lineage>
</organism>
<feature type="transmembrane region" description="Helical" evidence="1">
    <location>
        <begin position="29"/>
        <end position="49"/>
    </location>
</feature>
<accession>A0A3S2V1P8</accession>
<sequence>MSFLKYTPYLYLLFAVFFAYDAITKWNDVNATPVLSLLIAGLAVFMFFFRRRFAKKMQDRNRKS</sequence>
<dbReference type="AlphaFoldDB" id="A0A3S2V1P8"/>
<reference evidence="2 3" key="1">
    <citation type="submission" date="2019-01" db="EMBL/GenBank/DDBJ databases">
        <authorList>
            <person name="Chen W.-M."/>
        </authorList>
    </citation>
    <scope>NUCLEOTIDE SEQUENCE [LARGE SCALE GENOMIC DNA]</scope>
    <source>
        <strain evidence="2 3">BBQ-12</strain>
    </source>
</reference>
<evidence type="ECO:0000313" key="3">
    <source>
        <dbReference type="Proteomes" id="UP000285211"/>
    </source>
</evidence>
<gene>
    <name evidence="2" type="ORF">EOD40_14650</name>
</gene>
<proteinExistence type="predicted"/>
<evidence type="ECO:0000313" key="2">
    <source>
        <dbReference type="EMBL" id="RVT73096.1"/>
    </source>
</evidence>
<dbReference type="OrthoDB" id="1151040at2"/>
<dbReference type="RefSeq" id="WP_128196788.1">
    <property type="nucleotide sequence ID" value="NZ_SACJ01000011.1"/>
</dbReference>
<keyword evidence="1" id="KW-0812">Transmembrane</keyword>
<dbReference type="EMBL" id="SACJ01000011">
    <property type="protein sequence ID" value="RVT73096.1"/>
    <property type="molecule type" value="Genomic_DNA"/>
</dbReference>
<keyword evidence="3" id="KW-1185">Reference proteome</keyword>